<evidence type="ECO:0000313" key="1">
    <source>
        <dbReference type="EMBL" id="KRY04024.1"/>
    </source>
</evidence>
<dbReference type="InParanoid" id="A0A0V0YVB4"/>
<dbReference type="EMBL" id="JYDH01004634">
    <property type="protein sequence ID" value="KRY04024.1"/>
    <property type="molecule type" value="Genomic_DNA"/>
</dbReference>
<gene>
    <name evidence="1" type="ORF">T01_1681</name>
</gene>
<name>A0A0V0YVB4_TRISP</name>
<organism evidence="1 2">
    <name type="scientific">Trichinella spiralis</name>
    <name type="common">Trichina worm</name>
    <dbReference type="NCBI Taxonomy" id="6334"/>
    <lineage>
        <taxon>Eukaryota</taxon>
        <taxon>Metazoa</taxon>
        <taxon>Ecdysozoa</taxon>
        <taxon>Nematoda</taxon>
        <taxon>Enoplea</taxon>
        <taxon>Dorylaimia</taxon>
        <taxon>Trichinellida</taxon>
        <taxon>Trichinellidae</taxon>
        <taxon>Trichinella</taxon>
    </lineage>
</organism>
<dbReference type="AlphaFoldDB" id="A0A0V0YVB4"/>
<dbReference type="Proteomes" id="UP000054776">
    <property type="component" value="Unassembled WGS sequence"/>
</dbReference>
<accession>A0A0V0YVB4</accession>
<keyword evidence="2" id="KW-1185">Reference proteome</keyword>
<evidence type="ECO:0000313" key="2">
    <source>
        <dbReference type="Proteomes" id="UP000054776"/>
    </source>
</evidence>
<reference evidence="1 2" key="1">
    <citation type="submission" date="2015-01" db="EMBL/GenBank/DDBJ databases">
        <title>Evolution of Trichinella species and genotypes.</title>
        <authorList>
            <person name="Korhonen P.K."/>
            <person name="Edoardo P."/>
            <person name="Giuseppe L.R."/>
            <person name="Gasser R.B."/>
        </authorList>
    </citation>
    <scope>NUCLEOTIDE SEQUENCE [LARGE SCALE GENOMIC DNA]</scope>
    <source>
        <strain evidence="1">ISS3</strain>
    </source>
</reference>
<sequence length="43" mass="4952">MVQSSEKANVEKFNFLPCSCSSSWFYPQCIRSKKVVTCNIITF</sequence>
<proteinExistence type="predicted"/>
<comment type="caution">
    <text evidence="1">The sequence shown here is derived from an EMBL/GenBank/DDBJ whole genome shotgun (WGS) entry which is preliminary data.</text>
</comment>
<protein>
    <submittedName>
        <fullName evidence="1">Uncharacterized protein</fullName>
    </submittedName>
</protein>